<dbReference type="Gene3D" id="3.40.50.300">
    <property type="entry name" value="P-loop containing nucleotide triphosphate hydrolases"/>
    <property type="match status" value="1"/>
</dbReference>
<protein>
    <submittedName>
        <fullName evidence="6">Macrolide ABC transporter ATP-binding protein</fullName>
    </submittedName>
</protein>
<comment type="caution">
    <text evidence="6">The sequence shown here is derived from an EMBL/GenBank/DDBJ whole genome shotgun (WGS) entry which is preliminary data.</text>
</comment>
<dbReference type="SUPFAM" id="SSF52540">
    <property type="entry name" value="P-loop containing nucleoside triphosphate hydrolases"/>
    <property type="match status" value="1"/>
</dbReference>
<dbReference type="InterPro" id="IPR017871">
    <property type="entry name" value="ABC_transporter-like_CS"/>
</dbReference>
<dbReference type="SMART" id="SM00382">
    <property type="entry name" value="AAA"/>
    <property type="match status" value="1"/>
</dbReference>
<dbReference type="InterPro" id="IPR015854">
    <property type="entry name" value="ABC_transpr_LolD-like"/>
</dbReference>
<dbReference type="PROSITE" id="PS50893">
    <property type="entry name" value="ABC_TRANSPORTER_2"/>
    <property type="match status" value="1"/>
</dbReference>
<dbReference type="GO" id="GO:0098796">
    <property type="term" value="C:membrane protein complex"/>
    <property type="evidence" value="ECO:0007669"/>
    <property type="project" value="UniProtKB-ARBA"/>
</dbReference>
<dbReference type="Proteomes" id="UP000286773">
    <property type="component" value="Unassembled WGS sequence"/>
</dbReference>
<evidence type="ECO:0000256" key="2">
    <source>
        <dbReference type="ARBA" id="ARBA00022741"/>
    </source>
</evidence>
<dbReference type="Pfam" id="PF00005">
    <property type="entry name" value="ABC_tran"/>
    <property type="match status" value="1"/>
</dbReference>
<sequence length="224" mass="24864">MILLKDIKKTYYGKEVETKVLKGVDLSVAKGEFVCVYGASGSGKSTLLNLLGLLDDPTDGQYELDGIDVKGLRQDRLAKLRNKKIGFIFQAYHLIPELNALENIVVPLGYAGVAKKEREKQARQLLNEFSMAQLEKKYISQLSGGEQQRIAILRAIINGPDILLADEPTGNLDQENSKIVMALLSRLNRQGMTIVMVTHDTTLAKYGSRVIYMADGHISEKPTR</sequence>
<dbReference type="GO" id="GO:0022857">
    <property type="term" value="F:transmembrane transporter activity"/>
    <property type="evidence" value="ECO:0007669"/>
    <property type="project" value="TreeGrafter"/>
</dbReference>
<dbReference type="EMBL" id="NGKC01000024">
    <property type="protein sequence ID" value="RSU09052.1"/>
    <property type="molecule type" value="Genomic_DNA"/>
</dbReference>
<dbReference type="InterPro" id="IPR027417">
    <property type="entry name" value="P-loop_NTPase"/>
</dbReference>
<feature type="domain" description="ABC transporter" evidence="5">
    <location>
        <begin position="2"/>
        <end position="224"/>
    </location>
</feature>
<dbReference type="GO" id="GO:0005524">
    <property type="term" value="F:ATP binding"/>
    <property type="evidence" value="ECO:0007669"/>
    <property type="project" value="UniProtKB-KW"/>
</dbReference>
<dbReference type="CDD" id="cd03255">
    <property type="entry name" value="ABC_MJ0796_LolCDE_FtsE"/>
    <property type="match status" value="1"/>
</dbReference>
<evidence type="ECO:0000256" key="4">
    <source>
        <dbReference type="ARBA" id="ARBA00022970"/>
    </source>
</evidence>
<dbReference type="FunFam" id="3.40.50.300:FF:000032">
    <property type="entry name" value="Export ABC transporter ATP-binding protein"/>
    <property type="match status" value="1"/>
</dbReference>
<evidence type="ECO:0000313" key="6">
    <source>
        <dbReference type="EMBL" id="RSU09052.1"/>
    </source>
</evidence>
<dbReference type="GO" id="GO:0006865">
    <property type="term" value="P:amino acid transport"/>
    <property type="evidence" value="ECO:0007669"/>
    <property type="project" value="UniProtKB-KW"/>
</dbReference>
<dbReference type="PANTHER" id="PTHR24220:SF86">
    <property type="entry name" value="ABC TRANSPORTER ABCH.1"/>
    <property type="match status" value="1"/>
</dbReference>
<dbReference type="PROSITE" id="PS00211">
    <property type="entry name" value="ABC_TRANSPORTER_1"/>
    <property type="match status" value="1"/>
</dbReference>
<name>A0A430ALQ4_9ENTE</name>
<proteinExistence type="predicted"/>
<keyword evidence="1" id="KW-0813">Transport</keyword>
<dbReference type="InterPro" id="IPR003439">
    <property type="entry name" value="ABC_transporter-like_ATP-bd"/>
</dbReference>
<keyword evidence="7" id="KW-1185">Reference proteome</keyword>
<dbReference type="GO" id="GO:0005886">
    <property type="term" value="C:plasma membrane"/>
    <property type="evidence" value="ECO:0007669"/>
    <property type="project" value="TreeGrafter"/>
</dbReference>
<dbReference type="OrthoDB" id="9791546at2"/>
<keyword evidence="2" id="KW-0547">Nucleotide-binding</keyword>
<accession>A0A430ALQ4</accession>
<evidence type="ECO:0000256" key="3">
    <source>
        <dbReference type="ARBA" id="ARBA00022840"/>
    </source>
</evidence>
<reference evidence="6 7" key="1">
    <citation type="submission" date="2017-05" db="EMBL/GenBank/DDBJ databases">
        <title>Vagococcus spp. assemblies.</title>
        <authorList>
            <person name="Gulvik C.A."/>
        </authorList>
    </citation>
    <scope>NUCLEOTIDE SEQUENCE [LARGE SCALE GENOMIC DNA]</scope>
    <source>
        <strain evidence="6 7">LMG 24798</strain>
    </source>
</reference>
<evidence type="ECO:0000313" key="7">
    <source>
        <dbReference type="Proteomes" id="UP000286773"/>
    </source>
</evidence>
<dbReference type="RefSeq" id="WP_126815260.1">
    <property type="nucleotide sequence ID" value="NZ_NGKC01000024.1"/>
</dbReference>
<dbReference type="PANTHER" id="PTHR24220">
    <property type="entry name" value="IMPORT ATP-BINDING PROTEIN"/>
    <property type="match status" value="1"/>
</dbReference>
<keyword evidence="4" id="KW-0029">Amino-acid transport</keyword>
<gene>
    <name evidence="6" type="ORF">CBF27_13650</name>
</gene>
<dbReference type="AlphaFoldDB" id="A0A430ALQ4"/>
<evidence type="ECO:0000259" key="5">
    <source>
        <dbReference type="PROSITE" id="PS50893"/>
    </source>
</evidence>
<dbReference type="InterPro" id="IPR003593">
    <property type="entry name" value="AAA+_ATPase"/>
</dbReference>
<keyword evidence="3 6" id="KW-0067">ATP-binding</keyword>
<evidence type="ECO:0000256" key="1">
    <source>
        <dbReference type="ARBA" id="ARBA00022448"/>
    </source>
</evidence>
<dbReference type="GO" id="GO:0016887">
    <property type="term" value="F:ATP hydrolysis activity"/>
    <property type="evidence" value="ECO:0007669"/>
    <property type="project" value="InterPro"/>
</dbReference>
<dbReference type="InterPro" id="IPR017911">
    <property type="entry name" value="MacB-like_ATP-bd"/>
</dbReference>
<organism evidence="6 7">
    <name type="scientific">Vagococcus acidifermentans</name>
    <dbReference type="NCBI Taxonomy" id="564710"/>
    <lineage>
        <taxon>Bacteria</taxon>
        <taxon>Bacillati</taxon>
        <taxon>Bacillota</taxon>
        <taxon>Bacilli</taxon>
        <taxon>Lactobacillales</taxon>
        <taxon>Enterococcaceae</taxon>
        <taxon>Vagococcus</taxon>
    </lineage>
</organism>